<evidence type="ECO:0000256" key="1">
    <source>
        <dbReference type="ARBA" id="ARBA00009183"/>
    </source>
</evidence>
<dbReference type="GO" id="GO:0050661">
    <property type="term" value="F:NADP binding"/>
    <property type="evidence" value="ECO:0007669"/>
    <property type="project" value="InterPro"/>
</dbReference>
<gene>
    <name evidence="9" type="primary">LOC107419802</name>
</gene>
<reference evidence="9" key="1">
    <citation type="submission" date="2025-08" db="UniProtKB">
        <authorList>
            <consortium name="RefSeq"/>
        </authorList>
    </citation>
    <scope>IDENTIFICATION</scope>
    <source>
        <tissue evidence="9">Seedling</tissue>
    </source>
</reference>
<dbReference type="Proteomes" id="UP001652623">
    <property type="component" value="Chromosome 5"/>
</dbReference>
<comment type="cofactor">
    <cofactor evidence="6">
        <name>FAD</name>
        <dbReference type="ChEBI" id="CHEBI:57692"/>
    </cofactor>
</comment>
<keyword evidence="7" id="KW-0472">Membrane</keyword>
<dbReference type="RefSeq" id="XP_024931012.3">
    <property type="nucleotide sequence ID" value="XM_025075244.3"/>
</dbReference>
<dbReference type="PANTHER" id="PTHR23023">
    <property type="entry name" value="DIMETHYLANILINE MONOOXYGENASE"/>
    <property type="match status" value="1"/>
</dbReference>
<dbReference type="PROSITE" id="PS51257">
    <property type="entry name" value="PROKAR_LIPOPROTEIN"/>
    <property type="match status" value="1"/>
</dbReference>
<sequence length="516" mass="58856">MEKRKIAIIGAGISGLVACRHTMEKGFSPIVLEAKSGIGGVWSKTIESTKLQTPKSFFQFSDFAWPPSVTETFPDHNQVLEYLKSYATHFNLLPMIKFNTEVIDIDYFMLQSEEDMVSWDLWDGSGEPFSPSGKWNITLQDAGDPCAPTEVYQVDFVILCTGRYSDLPNMPAFPMDRGPHVFDGVVMHSMDYAAMEDDHAAEFIKGKLVTVVGFQKSAVDLAAQVAKTNGPSKPCTLLFRTAHYTVPDHLVTRIFQSLNRFAEFMVHKPSEGFFVWLLAFVLSPLLWLFSKLVEIYLRLLYPLKKYNMVPIHSFLDQISPCKFMAEPANFYDRVKQGSLIPKKSRSFCFCKNGLILDDEATPLATDIVIFATGYKSDEKLKNIFASTYFQQCIIGSSAPFYRECIHPLIPNLAILGYAETGSNLFSTETRSKWVAHFLAGNFKLPTIREMEDDVNNWKNCMQRFAGMNYRRHCVSVLLQIYFNDLLCKDMGFKPRRKNWFLAELFAPYIPMDYKKL</sequence>
<accession>A0A6P6GA48</accession>
<dbReference type="AlphaFoldDB" id="A0A6P6GA48"/>
<dbReference type="GeneID" id="107419802"/>
<feature type="transmembrane region" description="Helical" evidence="7">
    <location>
        <begin position="273"/>
        <end position="297"/>
    </location>
</feature>
<dbReference type="InterPro" id="IPR050346">
    <property type="entry name" value="FMO-like"/>
</dbReference>
<protein>
    <recommendedName>
        <fullName evidence="6">Flavin-containing monooxygenase</fullName>
        <ecNumber evidence="6">1.-.-.-</ecNumber>
    </recommendedName>
</protein>
<dbReference type="KEGG" id="zju:107419802"/>
<evidence type="ECO:0000256" key="3">
    <source>
        <dbReference type="ARBA" id="ARBA00022827"/>
    </source>
</evidence>
<keyword evidence="5 6" id="KW-0560">Oxidoreductase</keyword>
<keyword evidence="4" id="KW-0521">NADP</keyword>
<evidence type="ECO:0000313" key="8">
    <source>
        <dbReference type="Proteomes" id="UP001652623"/>
    </source>
</evidence>
<evidence type="ECO:0000256" key="4">
    <source>
        <dbReference type="ARBA" id="ARBA00022857"/>
    </source>
</evidence>
<keyword evidence="3 6" id="KW-0274">FAD</keyword>
<dbReference type="InterPro" id="IPR020946">
    <property type="entry name" value="Flavin_mOase-like"/>
</dbReference>
<organism evidence="8 9">
    <name type="scientific">Ziziphus jujuba</name>
    <name type="common">Chinese jujube</name>
    <name type="synonym">Ziziphus sativa</name>
    <dbReference type="NCBI Taxonomy" id="326968"/>
    <lineage>
        <taxon>Eukaryota</taxon>
        <taxon>Viridiplantae</taxon>
        <taxon>Streptophyta</taxon>
        <taxon>Embryophyta</taxon>
        <taxon>Tracheophyta</taxon>
        <taxon>Spermatophyta</taxon>
        <taxon>Magnoliopsida</taxon>
        <taxon>eudicotyledons</taxon>
        <taxon>Gunneridae</taxon>
        <taxon>Pentapetalae</taxon>
        <taxon>rosids</taxon>
        <taxon>fabids</taxon>
        <taxon>Rosales</taxon>
        <taxon>Rhamnaceae</taxon>
        <taxon>Paliureae</taxon>
        <taxon>Ziziphus</taxon>
    </lineage>
</organism>
<dbReference type="SUPFAM" id="SSF51905">
    <property type="entry name" value="FAD/NAD(P)-binding domain"/>
    <property type="match status" value="2"/>
</dbReference>
<keyword evidence="8" id="KW-1185">Reference proteome</keyword>
<dbReference type="InParanoid" id="A0A6P6GA48"/>
<dbReference type="GO" id="GO:0004499">
    <property type="term" value="F:N,N-dimethylaniline monooxygenase activity"/>
    <property type="evidence" value="ECO:0007669"/>
    <property type="project" value="InterPro"/>
</dbReference>
<dbReference type="GO" id="GO:0050660">
    <property type="term" value="F:flavin adenine dinucleotide binding"/>
    <property type="evidence" value="ECO:0007669"/>
    <property type="project" value="InterPro"/>
</dbReference>
<keyword evidence="6 9" id="KW-0503">Monooxygenase</keyword>
<evidence type="ECO:0000313" key="9">
    <source>
        <dbReference type="RefSeq" id="XP_024931012.3"/>
    </source>
</evidence>
<dbReference type="InterPro" id="IPR036188">
    <property type="entry name" value="FAD/NAD-bd_sf"/>
</dbReference>
<dbReference type="EC" id="1.-.-.-" evidence="6"/>
<comment type="similarity">
    <text evidence="1 6">Belongs to the FMO family.</text>
</comment>
<dbReference type="Gene3D" id="3.50.50.60">
    <property type="entry name" value="FAD/NAD(P)-binding domain"/>
    <property type="match status" value="2"/>
</dbReference>
<evidence type="ECO:0000256" key="6">
    <source>
        <dbReference type="RuleBase" id="RU361177"/>
    </source>
</evidence>
<evidence type="ECO:0000256" key="7">
    <source>
        <dbReference type="SAM" id="Phobius"/>
    </source>
</evidence>
<keyword evidence="2 6" id="KW-0285">Flavoprotein</keyword>
<dbReference type="InterPro" id="IPR000960">
    <property type="entry name" value="Flavin_mOase"/>
</dbReference>
<evidence type="ECO:0000256" key="5">
    <source>
        <dbReference type="ARBA" id="ARBA00023002"/>
    </source>
</evidence>
<dbReference type="GO" id="GO:0016746">
    <property type="term" value="F:acyltransferase activity"/>
    <property type="evidence" value="ECO:0007669"/>
    <property type="project" value="UniProtKB-KW"/>
</dbReference>
<keyword evidence="7" id="KW-1133">Transmembrane helix</keyword>
<dbReference type="Pfam" id="PF00743">
    <property type="entry name" value="FMO-like"/>
    <property type="match status" value="1"/>
</dbReference>
<name>A0A6P6GA48_ZIZJJ</name>
<keyword evidence="7" id="KW-0812">Transmembrane</keyword>
<proteinExistence type="inferred from homology"/>
<evidence type="ECO:0000256" key="2">
    <source>
        <dbReference type="ARBA" id="ARBA00022630"/>
    </source>
</evidence>
<dbReference type="PIRSF" id="PIRSF000332">
    <property type="entry name" value="FMO"/>
    <property type="match status" value="1"/>
</dbReference>